<organism evidence="6 7">
    <name type="scientific">Desulfovibrio ferrophilus</name>
    <dbReference type="NCBI Taxonomy" id="241368"/>
    <lineage>
        <taxon>Bacteria</taxon>
        <taxon>Pseudomonadati</taxon>
        <taxon>Thermodesulfobacteriota</taxon>
        <taxon>Desulfovibrionia</taxon>
        <taxon>Desulfovibrionales</taxon>
        <taxon>Desulfovibrionaceae</taxon>
        <taxon>Desulfovibrio</taxon>
    </lineage>
</organism>
<dbReference type="AlphaFoldDB" id="A0A2Z6AZ50"/>
<dbReference type="InterPro" id="IPR052032">
    <property type="entry name" value="ATP-dep_AA_Ligase"/>
</dbReference>
<dbReference type="InterPro" id="IPR011761">
    <property type="entry name" value="ATP-grasp"/>
</dbReference>
<dbReference type="Pfam" id="PF13535">
    <property type="entry name" value="ATP-grasp_4"/>
    <property type="match status" value="1"/>
</dbReference>
<dbReference type="PANTHER" id="PTHR43585">
    <property type="entry name" value="FUMIPYRROLE BIOSYNTHESIS PROTEIN C"/>
    <property type="match status" value="1"/>
</dbReference>
<dbReference type="EMBL" id="AP017378">
    <property type="protein sequence ID" value="BBD08534.1"/>
    <property type="molecule type" value="Genomic_DNA"/>
</dbReference>
<dbReference type="PANTHER" id="PTHR43585:SF2">
    <property type="entry name" value="ATP-GRASP ENZYME FSQD"/>
    <property type="match status" value="1"/>
</dbReference>
<keyword evidence="3 4" id="KW-0067">ATP-binding</keyword>
<evidence type="ECO:0000256" key="1">
    <source>
        <dbReference type="ARBA" id="ARBA00022598"/>
    </source>
</evidence>
<keyword evidence="7" id="KW-1185">Reference proteome</keyword>
<evidence type="ECO:0000313" key="7">
    <source>
        <dbReference type="Proteomes" id="UP000269883"/>
    </source>
</evidence>
<gene>
    <name evidence="6" type="ORF">DFE_1808</name>
</gene>
<proteinExistence type="predicted"/>
<dbReference type="RefSeq" id="WP_172961689.1">
    <property type="nucleotide sequence ID" value="NZ_AP017378.1"/>
</dbReference>
<evidence type="ECO:0000256" key="3">
    <source>
        <dbReference type="ARBA" id="ARBA00022840"/>
    </source>
</evidence>
<dbReference type="GO" id="GO:0016874">
    <property type="term" value="F:ligase activity"/>
    <property type="evidence" value="ECO:0007669"/>
    <property type="project" value="UniProtKB-KW"/>
</dbReference>
<dbReference type="GO" id="GO:0046872">
    <property type="term" value="F:metal ion binding"/>
    <property type="evidence" value="ECO:0007669"/>
    <property type="project" value="InterPro"/>
</dbReference>
<name>A0A2Z6AZ50_9BACT</name>
<dbReference type="Proteomes" id="UP000269883">
    <property type="component" value="Chromosome"/>
</dbReference>
<evidence type="ECO:0000313" key="6">
    <source>
        <dbReference type="EMBL" id="BBD08534.1"/>
    </source>
</evidence>
<evidence type="ECO:0000256" key="4">
    <source>
        <dbReference type="PROSITE-ProRule" id="PRU00409"/>
    </source>
</evidence>
<sequence length="388" mass="44155">MILLDKPYVSEYLKGRIAMHNIPVLDTPEARAALGASPNLMPAERFSAMAREAEAPRLYANSENAIGWIARHLADTGLPDRIDRFKNKVRFRQLLQPMYPDYGFAAVAFDELDEVDPSFYGKPFIIKPAVGFFSLGVHKVESDEQWPQTVAAIRDEVDSIRSQYPEQVLAVDTFIIEENIPGDEYAVDVYWDEAGQPVILNILYHMFPDENHLNDRVYVTSPDIVREHLAGFTELMDSIGRLAGLKNFPSHIELRLDADGRVGLIEANPMRFAGWCVADLTWHAWGIDPYSMYLCGERPDWDALIAQREGTVTSVVIADISSDVATSDIAAVDYDAFTRHFTEPLELRRIDWTEYPVFAFMFARHTKDNLSELDSILRSDLKEYLRMK</sequence>
<accession>A0A2Z6AZ50</accession>
<evidence type="ECO:0000259" key="5">
    <source>
        <dbReference type="PROSITE" id="PS50975"/>
    </source>
</evidence>
<protein>
    <recommendedName>
        <fullName evidence="5">ATP-grasp domain-containing protein</fullName>
    </recommendedName>
</protein>
<feature type="domain" description="ATP-grasp" evidence="5">
    <location>
        <begin position="92"/>
        <end position="298"/>
    </location>
</feature>
<reference evidence="6 7" key="1">
    <citation type="journal article" date="2018" name="Sci. Adv.">
        <title>Multi-heme cytochromes provide a pathway for survival in energy-limited environments.</title>
        <authorList>
            <person name="Deng X."/>
            <person name="Dohmae N."/>
            <person name="Nealson K.H."/>
            <person name="Hashimoto K."/>
            <person name="Okamoto A."/>
        </authorList>
    </citation>
    <scope>NUCLEOTIDE SEQUENCE [LARGE SCALE GENOMIC DNA]</scope>
    <source>
        <strain evidence="6 7">IS5</strain>
    </source>
</reference>
<keyword evidence="2 4" id="KW-0547">Nucleotide-binding</keyword>
<dbReference type="GO" id="GO:0005524">
    <property type="term" value="F:ATP binding"/>
    <property type="evidence" value="ECO:0007669"/>
    <property type="project" value="UniProtKB-UniRule"/>
</dbReference>
<dbReference type="PROSITE" id="PS50975">
    <property type="entry name" value="ATP_GRASP"/>
    <property type="match status" value="1"/>
</dbReference>
<dbReference type="KEGG" id="dfl:DFE_1808"/>
<evidence type="ECO:0000256" key="2">
    <source>
        <dbReference type="ARBA" id="ARBA00022741"/>
    </source>
</evidence>
<dbReference type="Gene3D" id="3.30.470.20">
    <property type="entry name" value="ATP-grasp fold, B domain"/>
    <property type="match status" value="1"/>
</dbReference>
<keyword evidence="1" id="KW-0436">Ligase</keyword>
<dbReference type="SUPFAM" id="SSF56059">
    <property type="entry name" value="Glutathione synthetase ATP-binding domain-like"/>
    <property type="match status" value="1"/>
</dbReference>